<evidence type="ECO:0000313" key="5">
    <source>
        <dbReference type="Proteomes" id="UP001060771"/>
    </source>
</evidence>
<evidence type="ECO:0008006" key="6">
    <source>
        <dbReference type="Google" id="ProtNLM"/>
    </source>
</evidence>
<dbReference type="OrthoDB" id="86194at2157"/>
<reference evidence="3" key="1">
    <citation type="journal article" date="2014" name="Int. J. Syst. Evol. Microbiol.">
        <title>Complete genome sequence of Corynebacterium casei LMG S-19264T (=DSM 44701T), isolated from a smear-ripened cheese.</title>
        <authorList>
            <consortium name="US DOE Joint Genome Institute (JGI-PGF)"/>
            <person name="Walter F."/>
            <person name="Albersmeier A."/>
            <person name="Kalinowski J."/>
            <person name="Ruckert C."/>
        </authorList>
    </citation>
    <scope>NUCLEOTIDE SEQUENCE</scope>
    <source>
        <strain evidence="3">JCM 11219</strain>
    </source>
</reference>
<dbReference type="EMBL" id="AP026830">
    <property type="protein sequence ID" value="BDR92394.1"/>
    <property type="molecule type" value="Genomic_DNA"/>
</dbReference>
<gene>
    <name evidence="3" type="ORF">GCM10007112_10050</name>
    <name evidence="2" type="ORF">Vsou_14870</name>
</gene>
<keyword evidence="1" id="KW-1133">Transmembrane helix</keyword>
<reference evidence="2" key="4">
    <citation type="journal article" date="2023" name="Microbiol. Resour. Announc.">
        <title>Complete Genome Sequence of Vulcanisaeta souniana Strain IC-059, a Hyperthermophilic Archaeon Isolated from Hot Spring Water in Japan.</title>
        <authorList>
            <person name="Kato S."/>
            <person name="Itoh T."/>
            <person name="Wu L."/>
            <person name="Ma J."/>
            <person name="Ohkuma M."/>
        </authorList>
    </citation>
    <scope>NUCLEOTIDE SEQUENCE</scope>
    <source>
        <strain evidence="2">JCM 11219</strain>
    </source>
</reference>
<reference evidence="5" key="3">
    <citation type="submission" date="2022-09" db="EMBL/GenBank/DDBJ databases">
        <title>Complete genome sequence of Vulcanisaeta souniana.</title>
        <authorList>
            <person name="Kato S."/>
            <person name="Itoh T."/>
            <person name="Ohkuma M."/>
        </authorList>
    </citation>
    <scope>NUCLEOTIDE SEQUENCE [LARGE SCALE GENOMIC DNA]</scope>
    <source>
        <strain evidence="5">JCM 11219</strain>
    </source>
</reference>
<dbReference type="GeneID" id="76207037"/>
<keyword evidence="1" id="KW-0472">Membrane</keyword>
<keyword evidence="1" id="KW-0812">Transmembrane</keyword>
<feature type="transmembrane region" description="Helical" evidence="1">
    <location>
        <begin position="197"/>
        <end position="214"/>
    </location>
</feature>
<dbReference type="EMBL" id="BMNM01000003">
    <property type="protein sequence ID" value="GGI75224.1"/>
    <property type="molecule type" value="Genomic_DNA"/>
</dbReference>
<sequence length="264" mass="28969">MLAVTALFSITYLITVSVIAYVIFSRLVWRGRAMWVLIGISFMLLSVAPQSVIQGIPILVVVLTHIGEITANGASVVDLVQGFTKSNIYWLAIYIGLMAGIFQEAFKYLAIRDREPKSAPYIGYGFALVDLAFAMMGLVLPLLIPASVNPGIEYTNVISTIGLIGIAVQPIVSILFHLGSSMVLKTYQALNKGFRGLILMVLAHAYMDSFTWYMDNAVALAIINSSLIMPLSTVYFTSVVSLSAFIFIIGFRALNYVIHRAHFN</sequence>
<evidence type="ECO:0000313" key="4">
    <source>
        <dbReference type="Proteomes" id="UP000657075"/>
    </source>
</evidence>
<feature type="transmembrane region" description="Helical" evidence="1">
    <location>
        <begin position="36"/>
        <end position="67"/>
    </location>
</feature>
<accession>A0A830E6P0</accession>
<reference evidence="3" key="2">
    <citation type="submission" date="2020-09" db="EMBL/GenBank/DDBJ databases">
        <authorList>
            <person name="Sun Q."/>
            <person name="Ohkuma M."/>
        </authorList>
    </citation>
    <scope>NUCLEOTIDE SEQUENCE</scope>
    <source>
        <strain evidence="3">JCM 11219</strain>
    </source>
</reference>
<feature type="transmembrane region" description="Helical" evidence="1">
    <location>
        <begin position="121"/>
        <end position="144"/>
    </location>
</feature>
<feature type="transmembrane region" description="Helical" evidence="1">
    <location>
        <begin position="156"/>
        <end position="176"/>
    </location>
</feature>
<evidence type="ECO:0000313" key="2">
    <source>
        <dbReference type="EMBL" id="BDR92394.1"/>
    </source>
</evidence>
<feature type="transmembrane region" description="Helical" evidence="1">
    <location>
        <begin position="6"/>
        <end position="24"/>
    </location>
</feature>
<dbReference type="Proteomes" id="UP000657075">
    <property type="component" value="Unassembled WGS sequence"/>
</dbReference>
<name>A0A830E6P0_9CREN</name>
<evidence type="ECO:0000256" key="1">
    <source>
        <dbReference type="SAM" id="Phobius"/>
    </source>
</evidence>
<evidence type="ECO:0000313" key="3">
    <source>
        <dbReference type="EMBL" id="GGI75224.1"/>
    </source>
</evidence>
<dbReference type="Proteomes" id="UP001060771">
    <property type="component" value="Chromosome"/>
</dbReference>
<feature type="transmembrane region" description="Helical" evidence="1">
    <location>
        <begin position="234"/>
        <end position="254"/>
    </location>
</feature>
<protein>
    <recommendedName>
        <fullName evidence="6">YhfC family intramembrane metalloprotease</fullName>
    </recommendedName>
</protein>
<dbReference type="AlphaFoldDB" id="A0A830E6P0"/>
<proteinExistence type="predicted"/>
<feature type="transmembrane region" description="Helical" evidence="1">
    <location>
        <begin position="87"/>
        <end position="109"/>
    </location>
</feature>
<organism evidence="3 4">
    <name type="scientific">Vulcanisaeta souniana JCM 11219</name>
    <dbReference type="NCBI Taxonomy" id="1293586"/>
    <lineage>
        <taxon>Archaea</taxon>
        <taxon>Thermoproteota</taxon>
        <taxon>Thermoprotei</taxon>
        <taxon>Thermoproteales</taxon>
        <taxon>Thermoproteaceae</taxon>
        <taxon>Vulcanisaeta</taxon>
    </lineage>
</organism>
<keyword evidence="5" id="KW-1185">Reference proteome</keyword>
<dbReference type="RefSeq" id="WP_054844194.1">
    <property type="nucleotide sequence ID" value="NZ_AP026830.1"/>
</dbReference>